<dbReference type="Pfam" id="PF00293">
    <property type="entry name" value="NUDIX"/>
    <property type="match status" value="1"/>
</dbReference>
<evidence type="ECO:0000256" key="1">
    <source>
        <dbReference type="ARBA" id="ARBA00022801"/>
    </source>
</evidence>
<dbReference type="GO" id="GO:0016787">
    <property type="term" value="F:hydrolase activity"/>
    <property type="evidence" value="ECO:0007669"/>
    <property type="project" value="UniProtKB-KW"/>
</dbReference>
<dbReference type="InterPro" id="IPR000086">
    <property type="entry name" value="NUDIX_hydrolase_dom"/>
</dbReference>
<dbReference type="CDD" id="cd02883">
    <property type="entry name" value="NUDIX_Hydrolase"/>
    <property type="match status" value="1"/>
</dbReference>
<dbReference type="PROSITE" id="PS51462">
    <property type="entry name" value="NUDIX"/>
    <property type="match status" value="1"/>
</dbReference>
<name>A0A150R5U6_SORCE</name>
<dbReference type="PANTHER" id="PTHR43736:SF1">
    <property type="entry name" value="DIHYDRONEOPTERIN TRIPHOSPHATE DIPHOSPHATASE"/>
    <property type="match status" value="1"/>
</dbReference>
<dbReference type="AlphaFoldDB" id="A0A150R5U6"/>
<sequence length="171" mass="18787">MLYRQIAKILMEIAPLTMLPRSVLALAKEVARALLRRPVVGIAAAAQTADGRWLLVRRSDTGTWALPGGTLEWGETLRDTVVRELAEEAGVTEVEVGRVVGVYSRPDRDIRFHAVTVVVAARIGAPTRPPQNPLEIREARLFREDELPAELAMGMGDLLAAARRDGETELE</sequence>
<dbReference type="PRINTS" id="PR00502">
    <property type="entry name" value="NUDIXFAMILY"/>
</dbReference>
<dbReference type="InterPro" id="IPR020084">
    <property type="entry name" value="NUDIX_hydrolase_CS"/>
</dbReference>
<dbReference type="SUPFAM" id="SSF55811">
    <property type="entry name" value="Nudix"/>
    <property type="match status" value="1"/>
</dbReference>
<dbReference type="Proteomes" id="UP000075635">
    <property type="component" value="Unassembled WGS sequence"/>
</dbReference>
<proteinExistence type="inferred from homology"/>
<comment type="similarity">
    <text evidence="2">Belongs to the Nudix hydrolase family.</text>
</comment>
<protein>
    <submittedName>
        <fullName evidence="4">DNA mismatch repair protein MutT</fullName>
    </submittedName>
</protein>
<comment type="caution">
    <text evidence="4">The sequence shown here is derived from an EMBL/GenBank/DDBJ whole genome shotgun (WGS) entry which is preliminary data.</text>
</comment>
<evidence type="ECO:0000259" key="3">
    <source>
        <dbReference type="PROSITE" id="PS51462"/>
    </source>
</evidence>
<accession>A0A150R5U6</accession>
<dbReference type="EMBL" id="JEMB01003103">
    <property type="protein sequence ID" value="KYF75632.1"/>
    <property type="molecule type" value="Genomic_DNA"/>
</dbReference>
<keyword evidence="1 2" id="KW-0378">Hydrolase</keyword>
<organism evidence="4 5">
    <name type="scientific">Sorangium cellulosum</name>
    <name type="common">Polyangium cellulosum</name>
    <dbReference type="NCBI Taxonomy" id="56"/>
    <lineage>
        <taxon>Bacteria</taxon>
        <taxon>Pseudomonadati</taxon>
        <taxon>Myxococcota</taxon>
        <taxon>Polyangia</taxon>
        <taxon>Polyangiales</taxon>
        <taxon>Polyangiaceae</taxon>
        <taxon>Sorangium</taxon>
    </lineage>
</organism>
<evidence type="ECO:0000313" key="5">
    <source>
        <dbReference type="Proteomes" id="UP000075635"/>
    </source>
</evidence>
<reference evidence="4 5" key="1">
    <citation type="submission" date="2014-02" db="EMBL/GenBank/DDBJ databases">
        <title>The small core and large imbalanced accessory genome model reveals a collaborative survival strategy of Sorangium cellulosum strains in nature.</title>
        <authorList>
            <person name="Han K."/>
            <person name="Peng R."/>
            <person name="Blom J."/>
            <person name="Li Y.-Z."/>
        </authorList>
    </citation>
    <scope>NUCLEOTIDE SEQUENCE [LARGE SCALE GENOMIC DNA]</scope>
    <source>
        <strain evidence="4 5">So0011-07</strain>
    </source>
</reference>
<dbReference type="PANTHER" id="PTHR43736">
    <property type="entry name" value="ADP-RIBOSE PYROPHOSPHATASE"/>
    <property type="match status" value="1"/>
</dbReference>
<dbReference type="Gene3D" id="3.90.79.10">
    <property type="entry name" value="Nucleoside Triphosphate Pyrophosphohydrolase"/>
    <property type="match status" value="1"/>
</dbReference>
<gene>
    <name evidence="4" type="ORF">BE17_04760</name>
</gene>
<evidence type="ECO:0000313" key="4">
    <source>
        <dbReference type="EMBL" id="KYF75632.1"/>
    </source>
</evidence>
<feature type="domain" description="Nudix hydrolase" evidence="3">
    <location>
        <begin position="35"/>
        <end position="164"/>
    </location>
</feature>
<dbReference type="InterPro" id="IPR020476">
    <property type="entry name" value="Nudix_hydrolase"/>
</dbReference>
<dbReference type="PROSITE" id="PS00893">
    <property type="entry name" value="NUDIX_BOX"/>
    <property type="match status" value="1"/>
</dbReference>
<evidence type="ECO:0000256" key="2">
    <source>
        <dbReference type="RuleBase" id="RU003476"/>
    </source>
</evidence>
<dbReference type="InterPro" id="IPR015797">
    <property type="entry name" value="NUDIX_hydrolase-like_dom_sf"/>
</dbReference>